<comment type="caution">
    <text evidence="17">The sequence shown here is derived from an EMBL/GenBank/DDBJ whole genome shotgun (WGS) entry which is preliminary data.</text>
</comment>
<reference evidence="17" key="2">
    <citation type="journal article" date="2023" name="Plants (Basel)">
        <title>Annotation of the Turnera subulata (Passifloraceae) Draft Genome Reveals the S-Locus Evolved after the Divergence of Turneroideae from Passifloroideae in a Stepwise Manner.</title>
        <authorList>
            <person name="Henning P.M."/>
            <person name="Roalson E.H."/>
            <person name="Mir W."/>
            <person name="McCubbin A.G."/>
            <person name="Shore J.S."/>
        </authorList>
    </citation>
    <scope>NUCLEOTIDE SEQUENCE</scope>
    <source>
        <strain evidence="17">F60SS</strain>
    </source>
</reference>
<dbReference type="InterPro" id="IPR011009">
    <property type="entry name" value="Kinase-like_dom_sf"/>
</dbReference>
<dbReference type="PANTHER" id="PTHR46279">
    <property type="entry name" value="RING/U-BOX SUPERFAMILY PROTEIN"/>
    <property type="match status" value="1"/>
</dbReference>
<comment type="pathway">
    <text evidence="3">Protein modification; protein ubiquitination.</text>
</comment>
<dbReference type="PANTHER" id="PTHR46279:SF2">
    <property type="entry name" value="RING-H2 FINGER PROTEIN ATL21A-RELATED"/>
    <property type="match status" value="1"/>
</dbReference>
<protein>
    <recommendedName>
        <fullName evidence="4">RING-type E3 ubiquitin transferase</fullName>
        <ecNumber evidence="4">2.3.2.27</ecNumber>
    </recommendedName>
</protein>
<keyword evidence="18" id="KW-1185">Reference proteome</keyword>
<evidence type="ECO:0000256" key="1">
    <source>
        <dbReference type="ARBA" id="ARBA00000900"/>
    </source>
</evidence>
<evidence type="ECO:0000256" key="12">
    <source>
        <dbReference type="ARBA" id="ARBA00022989"/>
    </source>
</evidence>
<dbReference type="GO" id="GO:0061630">
    <property type="term" value="F:ubiquitin protein ligase activity"/>
    <property type="evidence" value="ECO:0007669"/>
    <property type="project" value="UniProtKB-EC"/>
</dbReference>
<dbReference type="InterPro" id="IPR008271">
    <property type="entry name" value="Ser/Thr_kinase_AS"/>
</dbReference>
<comment type="catalytic activity">
    <reaction evidence="1">
        <text>S-ubiquitinyl-[E2 ubiquitin-conjugating enzyme]-L-cysteine + [acceptor protein]-L-lysine = [E2 ubiquitin-conjugating enzyme]-L-cysteine + N(6)-ubiquitinyl-[acceptor protein]-L-lysine.</text>
        <dbReference type="EC" id="2.3.2.27"/>
    </reaction>
</comment>
<evidence type="ECO:0000256" key="8">
    <source>
        <dbReference type="ARBA" id="ARBA00022729"/>
    </source>
</evidence>
<keyword evidence="6" id="KW-0812">Transmembrane</keyword>
<evidence type="ECO:0000256" key="10">
    <source>
        <dbReference type="ARBA" id="ARBA00022786"/>
    </source>
</evidence>
<gene>
    <name evidence="17" type="ORF">Tsubulata_030368</name>
</gene>
<comment type="subcellular location">
    <subcellularLocation>
        <location evidence="2">Membrane</location>
        <topology evidence="2">Single-pass membrane protein</topology>
    </subcellularLocation>
</comment>
<evidence type="ECO:0000256" key="13">
    <source>
        <dbReference type="ARBA" id="ARBA00023136"/>
    </source>
</evidence>
<dbReference type="InterPro" id="IPR046948">
    <property type="entry name" value="ATL20-22-like"/>
</dbReference>
<keyword evidence="11" id="KW-0862">Zinc</keyword>
<evidence type="ECO:0000256" key="2">
    <source>
        <dbReference type="ARBA" id="ARBA00004167"/>
    </source>
</evidence>
<evidence type="ECO:0000256" key="7">
    <source>
        <dbReference type="ARBA" id="ARBA00022723"/>
    </source>
</evidence>
<evidence type="ECO:0000256" key="15">
    <source>
        <dbReference type="SAM" id="SignalP"/>
    </source>
</evidence>
<keyword evidence="7" id="KW-0479">Metal-binding</keyword>
<evidence type="ECO:0000256" key="14">
    <source>
        <dbReference type="ARBA" id="ARBA00024209"/>
    </source>
</evidence>
<evidence type="ECO:0000256" key="4">
    <source>
        <dbReference type="ARBA" id="ARBA00012483"/>
    </source>
</evidence>
<dbReference type="PROSITE" id="PS00108">
    <property type="entry name" value="PROTEIN_KINASE_ST"/>
    <property type="match status" value="1"/>
</dbReference>
<dbReference type="InterPro" id="IPR025287">
    <property type="entry name" value="WAK_GUB"/>
</dbReference>
<evidence type="ECO:0000256" key="3">
    <source>
        <dbReference type="ARBA" id="ARBA00004906"/>
    </source>
</evidence>
<evidence type="ECO:0000259" key="16">
    <source>
        <dbReference type="PROSITE" id="PS50011"/>
    </source>
</evidence>
<dbReference type="EMBL" id="JAKUCV010000181">
    <property type="protein sequence ID" value="KAJ4850942.1"/>
    <property type="molecule type" value="Genomic_DNA"/>
</dbReference>
<sequence length="312" mass="34912">MNATISRVGPLKIMGRLEVISLLVFLHFIHLAADSCSNTKCRSDGVPIRFPFYLEGNQTQSCGHPVFDLRCNDQGFTVLELPYSENFLVRSINYRTKQIQIPTLDLSQKAEKGGVGITIFTYFTNQSCRTNAANARLRNSTTSAAASPQPITAIGLDESTIESYKKATTHLLPVFFLHFIHGDAAADHLSKHKLQNCNNQGFTTLELPYSGSFLVRSINYRTQQIQLYDAEDCLARWLLISFNLSGPLGVNCPLDWDTRMKIPLDAARGLAYLHEDSQPCVIHRDFKASNILLILDLPLVLWAHLGYSQFSS</sequence>
<dbReference type="GO" id="GO:0030247">
    <property type="term" value="F:polysaccharide binding"/>
    <property type="evidence" value="ECO:0007669"/>
    <property type="project" value="InterPro"/>
</dbReference>
<dbReference type="GO" id="GO:0016020">
    <property type="term" value="C:membrane"/>
    <property type="evidence" value="ECO:0007669"/>
    <property type="project" value="UniProtKB-SubCell"/>
</dbReference>
<dbReference type="InterPro" id="IPR000719">
    <property type="entry name" value="Prot_kinase_dom"/>
</dbReference>
<evidence type="ECO:0000256" key="6">
    <source>
        <dbReference type="ARBA" id="ARBA00022692"/>
    </source>
</evidence>
<evidence type="ECO:0000313" key="18">
    <source>
        <dbReference type="Proteomes" id="UP001141552"/>
    </source>
</evidence>
<keyword evidence="12" id="KW-1133">Transmembrane helix</keyword>
<evidence type="ECO:0000256" key="9">
    <source>
        <dbReference type="ARBA" id="ARBA00022771"/>
    </source>
</evidence>
<feature type="signal peptide" evidence="15">
    <location>
        <begin position="1"/>
        <end position="33"/>
    </location>
</feature>
<keyword evidence="10" id="KW-0833">Ubl conjugation pathway</keyword>
<dbReference type="PROSITE" id="PS50011">
    <property type="entry name" value="PROTEIN_KINASE_DOM"/>
    <property type="match status" value="1"/>
</dbReference>
<keyword evidence="8 15" id="KW-0732">Signal</keyword>
<keyword evidence="5" id="KW-0808">Transferase</keyword>
<keyword evidence="13" id="KW-0472">Membrane</keyword>
<evidence type="ECO:0000256" key="11">
    <source>
        <dbReference type="ARBA" id="ARBA00022833"/>
    </source>
</evidence>
<evidence type="ECO:0000256" key="5">
    <source>
        <dbReference type="ARBA" id="ARBA00022679"/>
    </source>
</evidence>
<dbReference type="AlphaFoldDB" id="A0A9Q0GL86"/>
<evidence type="ECO:0000313" key="17">
    <source>
        <dbReference type="EMBL" id="KAJ4850942.1"/>
    </source>
</evidence>
<dbReference type="GO" id="GO:0005524">
    <property type="term" value="F:ATP binding"/>
    <property type="evidence" value="ECO:0007669"/>
    <property type="project" value="InterPro"/>
</dbReference>
<dbReference type="GO" id="GO:0008270">
    <property type="term" value="F:zinc ion binding"/>
    <property type="evidence" value="ECO:0007669"/>
    <property type="project" value="UniProtKB-KW"/>
</dbReference>
<feature type="domain" description="Protein kinase" evidence="16">
    <location>
        <begin position="104"/>
        <end position="312"/>
    </location>
</feature>
<dbReference type="OrthoDB" id="1741172at2759"/>
<dbReference type="Gene3D" id="1.10.510.10">
    <property type="entry name" value="Transferase(Phosphotransferase) domain 1"/>
    <property type="match status" value="1"/>
</dbReference>
<name>A0A9Q0GL86_9ROSI</name>
<dbReference type="Pfam" id="PF13947">
    <property type="entry name" value="GUB_WAK_bind"/>
    <property type="match status" value="1"/>
</dbReference>
<comment type="similarity">
    <text evidence="14">Belongs to the RING-type zinc finger family. ATL subfamily.</text>
</comment>
<dbReference type="SUPFAM" id="SSF56112">
    <property type="entry name" value="Protein kinase-like (PK-like)"/>
    <property type="match status" value="1"/>
</dbReference>
<organism evidence="17 18">
    <name type="scientific">Turnera subulata</name>
    <dbReference type="NCBI Taxonomy" id="218843"/>
    <lineage>
        <taxon>Eukaryota</taxon>
        <taxon>Viridiplantae</taxon>
        <taxon>Streptophyta</taxon>
        <taxon>Embryophyta</taxon>
        <taxon>Tracheophyta</taxon>
        <taxon>Spermatophyta</taxon>
        <taxon>Magnoliopsida</taxon>
        <taxon>eudicotyledons</taxon>
        <taxon>Gunneridae</taxon>
        <taxon>Pentapetalae</taxon>
        <taxon>rosids</taxon>
        <taxon>fabids</taxon>
        <taxon>Malpighiales</taxon>
        <taxon>Passifloraceae</taxon>
        <taxon>Turnera</taxon>
    </lineage>
</organism>
<dbReference type="GO" id="GO:0004672">
    <property type="term" value="F:protein kinase activity"/>
    <property type="evidence" value="ECO:0007669"/>
    <property type="project" value="InterPro"/>
</dbReference>
<keyword evidence="9" id="KW-0863">Zinc-finger</keyword>
<dbReference type="EC" id="2.3.2.27" evidence="4"/>
<accession>A0A9Q0GL86</accession>
<proteinExistence type="inferred from homology"/>
<dbReference type="Proteomes" id="UP001141552">
    <property type="component" value="Unassembled WGS sequence"/>
</dbReference>
<reference evidence="17" key="1">
    <citation type="submission" date="2022-02" db="EMBL/GenBank/DDBJ databases">
        <authorList>
            <person name="Henning P.M."/>
            <person name="McCubbin A.G."/>
            <person name="Shore J.S."/>
        </authorList>
    </citation>
    <scope>NUCLEOTIDE SEQUENCE</scope>
    <source>
        <strain evidence="17">F60SS</strain>
        <tissue evidence="17">Leaves</tissue>
    </source>
</reference>
<feature type="chain" id="PRO_5040223471" description="RING-type E3 ubiquitin transferase" evidence="15">
    <location>
        <begin position="34"/>
        <end position="312"/>
    </location>
</feature>